<reference evidence="3" key="2">
    <citation type="submission" date="2011-01" db="EMBL/GenBank/DDBJ databases">
        <title>The Non-contiguous Finished genome of Clostridium papyrosolvens.</title>
        <authorList>
            <person name="Lucas S."/>
            <person name="Copeland A."/>
            <person name="Lapidus A."/>
            <person name="Cheng J.-F."/>
            <person name="Goodwin L."/>
            <person name="Pitluck S."/>
            <person name="Misra M."/>
            <person name="Chertkov O."/>
            <person name="Detter J.C."/>
            <person name="Han C."/>
            <person name="Tapia R."/>
            <person name="Land M."/>
            <person name="Hauser L."/>
            <person name="Kyrpides N."/>
            <person name="Ivanova N."/>
            <person name="Pagani I."/>
            <person name="Mouttaki H."/>
            <person name="He Z."/>
            <person name="Zhou J."/>
            <person name="Hemme C.L."/>
            <person name="Woyke T."/>
        </authorList>
    </citation>
    <scope>NUCLEOTIDE SEQUENCE [LARGE SCALE GENOMIC DNA]</scope>
    <source>
        <strain evidence="3">DSM 2782</strain>
    </source>
</reference>
<keyword evidence="4" id="KW-1185">Reference proteome</keyword>
<feature type="domain" description="Integrase catalytic" evidence="2">
    <location>
        <begin position="278"/>
        <end position="498"/>
    </location>
</feature>
<dbReference type="AlphaFoldDB" id="F1T7X5"/>
<evidence type="ECO:0000313" key="4">
    <source>
        <dbReference type="Proteomes" id="UP000003860"/>
    </source>
</evidence>
<dbReference type="eggNOG" id="COG2801">
    <property type="taxonomic scope" value="Bacteria"/>
</dbReference>
<dbReference type="SUPFAM" id="SSF53098">
    <property type="entry name" value="Ribonuclease H-like"/>
    <property type="match status" value="1"/>
</dbReference>
<dbReference type="EMBL" id="ACXX02000001">
    <property type="protein sequence ID" value="EGD49573.1"/>
    <property type="molecule type" value="Genomic_DNA"/>
</dbReference>
<dbReference type="InterPro" id="IPR036397">
    <property type="entry name" value="RNaseH_sf"/>
</dbReference>
<dbReference type="Gene3D" id="3.30.420.10">
    <property type="entry name" value="Ribonuclease H-like superfamily/Ribonuclease H"/>
    <property type="match status" value="1"/>
</dbReference>
<dbReference type="GO" id="GO:0015074">
    <property type="term" value="P:DNA integration"/>
    <property type="evidence" value="ECO:0007669"/>
    <property type="project" value="InterPro"/>
</dbReference>
<sequence>MFITVNMLLIWKATENPMTERILWFSKYENRAFAINTDTQEMPYVRRWSDLVTALEEGRAEELSNDPYIRIVHDSQLTEKERAGRQKAWDTIQGIVMQEPEIYMPKERSRLVKEAANRNGVSEKSIYHYLKRYWVRGQNPNALLPDLYLCGKKGVDKNVSSLKRGRPREQKNGTGINVTDDIKQIFRVAIKKYYYTTAQHSLKMAYNLMLKDFFAESYKYIDDVKVPILKPKEELPSYKQFLYWHNKEKDIRNEITYRISAKRYAQQFRPIIGNSTSEAIGPGSIYQFDSTVADVYLVSSMNRNWIVGRPCVYVAIDVFSRMIVGIYCGFESGSWLGAMNALANSTADKVAYCAEYGITINNEDWDTAYLPEAILADRGEMEGKNAENLVDGLGIKIMNTPPYRADWKSIVEQNFRLTNLAAKPFLPGAVQNGTNFRERGSRDYRLDAKLDIHQFTQIMIRCVLYHNNQHHLSQYHKDVGMIQDGIPMIPREIWNWGVVNRAGKLRSANEDVVKLHLMPTDEATVTARGIRFQGVFYSSSICLKDRMFEKARQKTWKIQVAYDPRNMDYIYIKNQDGTAYDKCTMLEYQTAFKHRALEEIQYYFEEEKQKKDKIERQETQGKVELISQIQDIVKKADSLHQAESETNESKTARLKGIRDNKSLEKAEGREREGFELGKQSEETLGTVIQMQNEAESNVEASQYDLLVQLQQEAMKRVYE</sequence>
<dbReference type="Proteomes" id="UP000003860">
    <property type="component" value="Unassembled WGS sequence"/>
</dbReference>
<evidence type="ECO:0000256" key="1">
    <source>
        <dbReference type="SAM" id="MobiDB-lite"/>
    </source>
</evidence>
<dbReference type="Pfam" id="PF09299">
    <property type="entry name" value="Mu-transpos_C"/>
    <property type="match status" value="1"/>
</dbReference>
<reference evidence="3" key="1">
    <citation type="submission" date="2009-07" db="EMBL/GenBank/DDBJ databases">
        <authorList>
            <consortium name="US DOE Joint Genome Institute (JGI-PGF)"/>
            <person name="Lucas S."/>
            <person name="Copeland A."/>
            <person name="Lapidus A."/>
            <person name="Glavina del Rio T."/>
            <person name="Tice H."/>
            <person name="Bruce D."/>
            <person name="Goodwin L."/>
            <person name="Pitluck S."/>
            <person name="Larimer F."/>
            <person name="Land M.L."/>
            <person name="Mouttaki H."/>
            <person name="He Z."/>
            <person name="Zhou J."/>
            <person name="Hemme C.L."/>
        </authorList>
    </citation>
    <scope>NUCLEOTIDE SEQUENCE [LARGE SCALE GENOMIC DNA]</scope>
    <source>
        <strain evidence="3">DSM 2782</strain>
    </source>
</reference>
<protein>
    <submittedName>
        <fullName evidence="3">Integrase catalytic region</fullName>
    </submittedName>
</protein>
<accession>F1T7X5</accession>
<dbReference type="InterPro" id="IPR001584">
    <property type="entry name" value="Integrase_cat-core"/>
</dbReference>
<dbReference type="InterPro" id="IPR015378">
    <property type="entry name" value="Transposase-like_Mu_C"/>
</dbReference>
<feature type="region of interest" description="Disordered" evidence="1">
    <location>
        <begin position="639"/>
        <end position="678"/>
    </location>
</feature>
<dbReference type="PROSITE" id="PS50994">
    <property type="entry name" value="INTEGRASE"/>
    <property type="match status" value="1"/>
</dbReference>
<organism evidence="3 4">
    <name type="scientific">Ruminiclostridium papyrosolvens DSM 2782</name>
    <dbReference type="NCBI Taxonomy" id="588581"/>
    <lineage>
        <taxon>Bacteria</taxon>
        <taxon>Bacillati</taxon>
        <taxon>Bacillota</taxon>
        <taxon>Clostridia</taxon>
        <taxon>Eubacteriales</taxon>
        <taxon>Oscillospiraceae</taxon>
        <taxon>Ruminiclostridium</taxon>
    </lineage>
</organism>
<name>F1T7X5_9FIRM</name>
<proteinExistence type="predicted"/>
<evidence type="ECO:0000313" key="3">
    <source>
        <dbReference type="EMBL" id="EGD49573.1"/>
    </source>
</evidence>
<dbReference type="GO" id="GO:0003676">
    <property type="term" value="F:nucleic acid binding"/>
    <property type="evidence" value="ECO:0007669"/>
    <property type="project" value="InterPro"/>
</dbReference>
<gene>
    <name evidence="3" type="ORF">Cpap_4009</name>
</gene>
<dbReference type="RefSeq" id="WP_004616391.1">
    <property type="nucleotide sequence ID" value="NZ_ACXX02000001.1"/>
</dbReference>
<evidence type="ECO:0000259" key="2">
    <source>
        <dbReference type="PROSITE" id="PS50994"/>
    </source>
</evidence>
<comment type="caution">
    <text evidence="3">The sequence shown here is derived from an EMBL/GenBank/DDBJ whole genome shotgun (WGS) entry which is preliminary data.</text>
</comment>
<dbReference type="InterPro" id="IPR012337">
    <property type="entry name" value="RNaseH-like_sf"/>
</dbReference>
<dbReference type="STRING" id="588581.Cpap_4009"/>